<dbReference type="Proteomes" id="UP001153069">
    <property type="component" value="Unassembled WGS sequence"/>
</dbReference>
<name>A0A9N8HEH0_9STRA</name>
<dbReference type="EMBL" id="CAICTM010000302">
    <property type="protein sequence ID" value="CAB9507373.1"/>
    <property type="molecule type" value="Genomic_DNA"/>
</dbReference>
<comment type="caution">
    <text evidence="1">The sequence shown here is derived from an EMBL/GenBank/DDBJ whole genome shotgun (WGS) entry which is preliminary data.</text>
</comment>
<reference evidence="1" key="1">
    <citation type="submission" date="2020-06" db="EMBL/GenBank/DDBJ databases">
        <authorList>
            <consortium name="Plant Systems Biology data submission"/>
        </authorList>
    </citation>
    <scope>NUCLEOTIDE SEQUENCE</scope>
    <source>
        <strain evidence="1">D6</strain>
    </source>
</reference>
<organism evidence="1 2">
    <name type="scientific">Seminavis robusta</name>
    <dbReference type="NCBI Taxonomy" id="568900"/>
    <lineage>
        <taxon>Eukaryota</taxon>
        <taxon>Sar</taxon>
        <taxon>Stramenopiles</taxon>
        <taxon>Ochrophyta</taxon>
        <taxon>Bacillariophyta</taxon>
        <taxon>Bacillariophyceae</taxon>
        <taxon>Bacillariophycidae</taxon>
        <taxon>Naviculales</taxon>
        <taxon>Naviculaceae</taxon>
        <taxon>Seminavis</taxon>
    </lineage>
</organism>
<keyword evidence="2" id="KW-1185">Reference proteome</keyword>
<evidence type="ECO:0000313" key="1">
    <source>
        <dbReference type="EMBL" id="CAB9507373.1"/>
    </source>
</evidence>
<dbReference type="AlphaFoldDB" id="A0A9N8HEH0"/>
<protein>
    <submittedName>
        <fullName evidence="1">Uncharacterized protein</fullName>
    </submittedName>
</protein>
<sequence>MDHLLSKAGKCGLDSDLADLAIGGFLHVLKVSEQEEEAALKPILDYLGDDARINLKQYEKNMDHKGFAFPTPIRNLLHKPPSAKEKDAQHTKQMIDALDRKFEGCSPAKLVKFMKLFIAYLEENVTEAVDLDAVLQYSVPKK</sequence>
<evidence type="ECO:0000313" key="2">
    <source>
        <dbReference type="Proteomes" id="UP001153069"/>
    </source>
</evidence>
<proteinExistence type="predicted"/>
<accession>A0A9N8HEH0</accession>
<gene>
    <name evidence="1" type="ORF">SEMRO_303_G112460.1</name>
</gene>